<accession>A0ABW5Y7L3</accession>
<sequence>MLLCITAKSQSWQPGHFYDVKGTKSTGFIRVNPGGKGPIKGEGFIEYKETDKDDPIKLSASDLRSFVAGRDSFVVAIAPAAGWAKYDMDFVHVAVDGPIRLFEARGAAGDGGSGVGFSPGIGVGVAGGGGTGGFGGGLGGGISIPIGGRGGHGKGGKAVYYYGANTASMKPLTNENFVDVMTEIMGDEPDVVEKIQTKKYSLRDIDKLLTYFYQTEASHGQ</sequence>
<dbReference type="EMBL" id="JBHUPD010000001">
    <property type="protein sequence ID" value="MFD2871364.1"/>
    <property type="molecule type" value="Genomic_DNA"/>
</dbReference>
<comment type="caution">
    <text evidence="1">The sequence shown here is derived from an EMBL/GenBank/DDBJ whole genome shotgun (WGS) entry which is preliminary data.</text>
</comment>
<name>A0ABW5Y7L3_9SPHI</name>
<evidence type="ECO:0000313" key="2">
    <source>
        <dbReference type="Proteomes" id="UP001597557"/>
    </source>
</evidence>
<dbReference type="RefSeq" id="WP_377181974.1">
    <property type="nucleotide sequence ID" value="NZ_JBHUPD010000001.1"/>
</dbReference>
<proteinExistence type="predicted"/>
<keyword evidence="2" id="KW-1185">Reference proteome</keyword>
<evidence type="ECO:0000313" key="1">
    <source>
        <dbReference type="EMBL" id="MFD2871364.1"/>
    </source>
</evidence>
<reference evidence="2" key="1">
    <citation type="journal article" date="2019" name="Int. J. Syst. Evol. Microbiol.">
        <title>The Global Catalogue of Microorganisms (GCM) 10K type strain sequencing project: providing services to taxonomists for standard genome sequencing and annotation.</title>
        <authorList>
            <consortium name="The Broad Institute Genomics Platform"/>
            <consortium name="The Broad Institute Genome Sequencing Center for Infectious Disease"/>
            <person name="Wu L."/>
            <person name="Ma J."/>
        </authorList>
    </citation>
    <scope>NUCLEOTIDE SEQUENCE [LARGE SCALE GENOMIC DNA]</scope>
    <source>
        <strain evidence="2">KCTC 22437</strain>
    </source>
</reference>
<gene>
    <name evidence="1" type="ORF">ACFS5N_02715</name>
</gene>
<organism evidence="1 2">
    <name type="scientific">Mucilaginibacter ximonensis</name>
    <dbReference type="NCBI Taxonomy" id="538021"/>
    <lineage>
        <taxon>Bacteria</taxon>
        <taxon>Pseudomonadati</taxon>
        <taxon>Bacteroidota</taxon>
        <taxon>Sphingobacteriia</taxon>
        <taxon>Sphingobacteriales</taxon>
        <taxon>Sphingobacteriaceae</taxon>
        <taxon>Mucilaginibacter</taxon>
    </lineage>
</organism>
<protein>
    <submittedName>
        <fullName evidence="1">Uncharacterized protein</fullName>
    </submittedName>
</protein>
<dbReference type="Proteomes" id="UP001597557">
    <property type="component" value="Unassembled WGS sequence"/>
</dbReference>